<keyword evidence="9" id="KW-0547">Nucleotide-binding</keyword>
<dbReference type="InterPro" id="IPR001789">
    <property type="entry name" value="Sig_transdc_resp-reg_receiver"/>
</dbReference>
<evidence type="ECO:0000256" key="2">
    <source>
        <dbReference type="ARBA" id="ARBA00012438"/>
    </source>
</evidence>
<dbReference type="PANTHER" id="PTHR45339:SF1">
    <property type="entry name" value="HYBRID SIGNAL TRANSDUCTION HISTIDINE KINASE J"/>
    <property type="match status" value="1"/>
</dbReference>
<dbReference type="InterPro" id="IPR015943">
    <property type="entry name" value="WD40/YVTN_repeat-like_dom_sf"/>
</dbReference>
<dbReference type="SUPFAM" id="SSF55874">
    <property type="entry name" value="ATPase domain of HSP90 chaperone/DNA topoisomerase II/histidine kinase"/>
    <property type="match status" value="1"/>
</dbReference>
<dbReference type="EC" id="2.7.13.3" evidence="2"/>
<dbReference type="SUPFAM" id="SSF52172">
    <property type="entry name" value="CheY-like"/>
    <property type="match status" value="1"/>
</dbReference>
<protein>
    <recommendedName>
        <fullName evidence="2">histidine kinase</fullName>
        <ecNumber evidence="2">2.7.13.3</ecNumber>
    </recommendedName>
</protein>
<dbReference type="InterPro" id="IPR011006">
    <property type="entry name" value="CheY-like_superfamily"/>
</dbReference>
<proteinExistence type="predicted"/>
<dbReference type="Gene3D" id="3.30.565.10">
    <property type="entry name" value="Histidine kinase-like ATPase, C-terminal domain"/>
    <property type="match status" value="1"/>
</dbReference>
<dbReference type="Gene3D" id="1.10.287.130">
    <property type="match status" value="1"/>
</dbReference>
<dbReference type="EMBL" id="AP026867">
    <property type="protein sequence ID" value="BDS11902.1"/>
    <property type="molecule type" value="Genomic_DNA"/>
</dbReference>
<evidence type="ECO:0000259" key="7">
    <source>
        <dbReference type="PROSITE" id="PS50109"/>
    </source>
</evidence>
<dbReference type="GO" id="GO:0005524">
    <property type="term" value="F:ATP binding"/>
    <property type="evidence" value="ECO:0007669"/>
    <property type="project" value="UniProtKB-KW"/>
</dbReference>
<dbReference type="CDD" id="cd00082">
    <property type="entry name" value="HisKA"/>
    <property type="match status" value="1"/>
</dbReference>
<feature type="domain" description="Histidine kinase" evidence="7">
    <location>
        <begin position="869"/>
        <end position="1090"/>
    </location>
</feature>
<dbReference type="Pfam" id="PF02518">
    <property type="entry name" value="HATPase_c"/>
    <property type="match status" value="1"/>
</dbReference>
<dbReference type="KEGG" id="aup:AsAng_0026160"/>
<dbReference type="InterPro" id="IPR005467">
    <property type="entry name" value="His_kinase_dom"/>
</dbReference>
<keyword evidence="4" id="KW-0902">Two-component regulatory system</keyword>
<dbReference type="FunFam" id="3.30.565.10:FF:000010">
    <property type="entry name" value="Sensor histidine kinase RcsC"/>
    <property type="match status" value="1"/>
</dbReference>
<evidence type="ECO:0000256" key="1">
    <source>
        <dbReference type="ARBA" id="ARBA00000085"/>
    </source>
</evidence>
<dbReference type="PANTHER" id="PTHR45339">
    <property type="entry name" value="HYBRID SIGNAL TRANSDUCTION HISTIDINE KINASE J"/>
    <property type="match status" value="1"/>
</dbReference>
<evidence type="ECO:0000256" key="3">
    <source>
        <dbReference type="ARBA" id="ARBA00022553"/>
    </source>
</evidence>
<dbReference type="PRINTS" id="PR00344">
    <property type="entry name" value="BCTRLSENSOR"/>
</dbReference>
<dbReference type="CDD" id="cd17546">
    <property type="entry name" value="REC_hyHK_CKI1_RcsC-like"/>
    <property type="match status" value="1"/>
</dbReference>
<dbReference type="SMART" id="SM00448">
    <property type="entry name" value="REC"/>
    <property type="match status" value="1"/>
</dbReference>
<name>A0A915YF53_9BACT</name>
<dbReference type="GO" id="GO:0000155">
    <property type="term" value="F:phosphorelay sensor kinase activity"/>
    <property type="evidence" value="ECO:0007669"/>
    <property type="project" value="InterPro"/>
</dbReference>
<dbReference type="InterPro" id="IPR036097">
    <property type="entry name" value="HisK_dim/P_sf"/>
</dbReference>
<sequence>MTKYSIIFVITLFILNSDLIAQSFSAKIRKLSIEDGLSNRFVRRTFQDSKGFIWIGTHYGLNRYDGYSFEWLTKENEGLFSNIISNIYEDSDTCLWVTFLDAKQRPLEKVSIVDIRTLETQSLVEKFGSKFPIKEYEIYEIYQVAPRVIFIVTKNQKVFKYMGDGVCEELFELPYPSHTINNILLCKDVFWVIGAGYLLEYDKKGVFKGEELIPFKSILDVRCDNNRLTGYARYLQNDSLFEFSKSINEAIRYGAPPLLAPQLKTLSNTSKVHQMPNGLIWYNDQLSRFTSKLYSSKGELVYDFSNSLRSNTLRHSVKSIDFDANNNAWISTSNGVFILNVEPSPFHNYLNKNKFVPSSRAYLTRGMVEDDSSFLYVNSYGGRQKIDLKTGEVTPIEKLAKKGIPDAPDWPNLDAMRDRKGNFWFCGESNVVQCFDPKSKTMKEYPCKHRVPIESDDYKELNLKLHEDSRGRIWMGTRSGVYYLDTVAQAFIKFNAHGLCIKLNTSKVYALVEDVENGILWAGTNSGIYKFDYKFDRFTYRYSIDQKKPRYIPHDYILTIHKDKDCLWLGTYEGGLIKWFPETNKYEHFTIAAGLSDNMIYGILEDDNDNLWLSSNYGLMRFNKETKWCTTYSLRDGITANEFNKMAWYRSPTGRFYFGGINGIVAFYPNSFKEEGATDIPFHILSYKCWHGDVDAKELEDRTEELLREKAIVLEPNDYSFTLTFSLLDYRNPSQNRYAYKIENSAQEWQYTSENEVRINRLPYGEYTLIIKGRGANGEWSKNKIRIPIYVQIPFHETIYFFLLLGFLLILIFAIGARIFILNSRKNKKYLEQEIANRTQKLLEREQDLLKAKEEAEKSSHAKAEFLSIMSHEIRTPMNAVVNLTNYLLEDAPEERQIENLNILKFSANNLLAIINDVLDFNKIESGKVEFESIDFDLLGLLDSIYYGMAVNAKKRNIGFFLETDFKLSKMLIGDPNRLTQILNNLISNAIKFTEKGHVKLKLVVLEETPSSIKLRFEVEDTGIGISEEEKMYIFNMFTQAATNTTRKYGGTGLGLAITKRLLILQNSDIELRSKVGKGSTFSFDLNFKKGTSLVQERILGAPKETLGKDLKGVRVLVVEDNTVNVLVVKKFLQKWGVDFTHAADGLDAVEKVKSQLYDLILMDIHMPNMDGYVATKVIRSMNDGYYDYVPIIALTASALMDNKERIYDAGMNDIIVKPFNPTELYKILVKYLVKKI</sequence>
<dbReference type="InterPro" id="IPR011110">
    <property type="entry name" value="Reg_prop"/>
</dbReference>
<dbReference type="AlphaFoldDB" id="A0A915YF53"/>
<dbReference type="SUPFAM" id="SSF63829">
    <property type="entry name" value="Calcium-dependent phosphotriesterase"/>
    <property type="match status" value="2"/>
</dbReference>
<keyword evidence="10" id="KW-1185">Reference proteome</keyword>
<dbReference type="Gene3D" id="3.40.50.2300">
    <property type="match status" value="1"/>
</dbReference>
<dbReference type="SMART" id="SM00387">
    <property type="entry name" value="HATPase_c"/>
    <property type="match status" value="1"/>
</dbReference>
<dbReference type="PROSITE" id="PS50110">
    <property type="entry name" value="RESPONSE_REGULATORY"/>
    <property type="match status" value="1"/>
</dbReference>
<dbReference type="Pfam" id="PF00512">
    <property type="entry name" value="HisKA"/>
    <property type="match status" value="1"/>
</dbReference>
<dbReference type="RefSeq" id="WP_264793038.1">
    <property type="nucleotide sequence ID" value="NZ_AP026867.1"/>
</dbReference>
<evidence type="ECO:0000259" key="8">
    <source>
        <dbReference type="PROSITE" id="PS50110"/>
    </source>
</evidence>
<gene>
    <name evidence="9" type="ORF">AsAng_0026160</name>
</gene>
<feature type="domain" description="Response regulatory" evidence="8">
    <location>
        <begin position="1115"/>
        <end position="1233"/>
    </location>
</feature>
<keyword evidence="9" id="KW-0067">ATP-binding</keyword>
<dbReference type="InterPro" id="IPR004358">
    <property type="entry name" value="Sig_transdc_His_kin-like_C"/>
</dbReference>
<evidence type="ECO:0000256" key="6">
    <source>
        <dbReference type="SAM" id="Phobius"/>
    </source>
</evidence>
<keyword evidence="6" id="KW-1133">Transmembrane helix</keyword>
<dbReference type="InterPro" id="IPR036890">
    <property type="entry name" value="HATPase_C_sf"/>
</dbReference>
<organism evidence="9 10">
    <name type="scientific">Aureispira anguillae</name>
    <dbReference type="NCBI Taxonomy" id="2864201"/>
    <lineage>
        <taxon>Bacteria</taxon>
        <taxon>Pseudomonadati</taxon>
        <taxon>Bacteroidota</taxon>
        <taxon>Saprospiria</taxon>
        <taxon>Saprospirales</taxon>
        <taxon>Saprospiraceae</taxon>
        <taxon>Aureispira</taxon>
    </lineage>
</organism>
<dbReference type="Pfam" id="PF07494">
    <property type="entry name" value="Reg_prop"/>
    <property type="match status" value="2"/>
</dbReference>
<dbReference type="Gene3D" id="2.60.40.10">
    <property type="entry name" value="Immunoglobulins"/>
    <property type="match status" value="1"/>
</dbReference>
<dbReference type="SMART" id="SM00388">
    <property type="entry name" value="HisKA"/>
    <property type="match status" value="1"/>
</dbReference>
<keyword evidence="6" id="KW-0812">Transmembrane</keyword>
<dbReference type="InterPro" id="IPR003661">
    <property type="entry name" value="HisK_dim/P_dom"/>
</dbReference>
<comment type="catalytic activity">
    <reaction evidence="1">
        <text>ATP + protein L-histidine = ADP + protein N-phospho-L-histidine.</text>
        <dbReference type="EC" id="2.7.13.3"/>
    </reaction>
</comment>
<accession>A0A915YF53</accession>
<dbReference type="Gene3D" id="2.130.10.10">
    <property type="entry name" value="YVTN repeat-like/Quinoprotein amine dehydrogenase"/>
    <property type="match status" value="3"/>
</dbReference>
<feature type="modified residue" description="4-aspartylphosphate" evidence="5">
    <location>
        <position position="1164"/>
    </location>
</feature>
<dbReference type="Proteomes" id="UP001060919">
    <property type="component" value="Chromosome"/>
</dbReference>
<dbReference type="Pfam" id="PF07495">
    <property type="entry name" value="Y_Y_Y"/>
    <property type="match status" value="1"/>
</dbReference>
<dbReference type="InterPro" id="IPR011123">
    <property type="entry name" value="Y_Y_Y"/>
</dbReference>
<dbReference type="Pfam" id="PF00072">
    <property type="entry name" value="Response_reg"/>
    <property type="match status" value="1"/>
</dbReference>
<dbReference type="InterPro" id="IPR003594">
    <property type="entry name" value="HATPase_dom"/>
</dbReference>
<keyword evidence="6" id="KW-0472">Membrane</keyword>
<keyword evidence="3 5" id="KW-0597">Phosphoprotein</keyword>
<evidence type="ECO:0000313" key="10">
    <source>
        <dbReference type="Proteomes" id="UP001060919"/>
    </source>
</evidence>
<dbReference type="InterPro" id="IPR013783">
    <property type="entry name" value="Ig-like_fold"/>
</dbReference>
<reference evidence="9" key="1">
    <citation type="submission" date="2022-09" db="EMBL/GenBank/DDBJ databases">
        <title>Aureispira anguillicida sp. nov., isolated from Leptocephalus of Japanese eel Anguilla japonica.</title>
        <authorList>
            <person name="Yuasa K."/>
            <person name="Mekata T."/>
            <person name="Ikunari K."/>
        </authorList>
    </citation>
    <scope>NUCLEOTIDE SEQUENCE</scope>
    <source>
        <strain evidence="9">EL160426</strain>
    </source>
</reference>
<dbReference type="SUPFAM" id="SSF47384">
    <property type="entry name" value="Homodimeric domain of signal transducing histidine kinase"/>
    <property type="match status" value="1"/>
</dbReference>
<feature type="transmembrane region" description="Helical" evidence="6">
    <location>
        <begin position="799"/>
        <end position="821"/>
    </location>
</feature>
<evidence type="ECO:0000256" key="5">
    <source>
        <dbReference type="PROSITE-ProRule" id="PRU00169"/>
    </source>
</evidence>
<dbReference type="PROSITE" id="PS50109">
    <property type="entry name" value="HIS_KIN"/>
    <property type="match status" value="1"/>
</dbReference>
<dbReference type="CDD" id="cd16922">
    <property type="entry name" value="HATPase_EvgS-ArcB-TorS-like"/>
    <property type="match status" value="1"/>
</dbReference>
<evidence type="ECO:0000256" key="4">
    <source>
        <dbReference type="ARBA" id="ARBA00023012"/>
    </source>
</evidence>
<evidence type="ECO:0000313" key="9">
    <source>
        <dbReference type="EMBL" id="BDS11902.1"/>
    </source>
</evidence>